<comment type="subunit">
    <text evidence="7">Component of the mitochondrial contact site and cristae organizing system (MICOS) complex.</text>
</comment>
<evidence type="ECO:0000256" key="4">
    <source>
        <dbReference type="ARBA" id="ARBA00022989"/>
    </source>
</evidence>
<keyword evidence="10" id="KW-1185">Reference proteome</keyword>
<dbReference type="Proteomes" id="UP000625711">
    <property type="component" value="Unassembled WGS sequence"/>
</dbReference>
<evidence type="ECO:0000256" key="8">
    <source>
        <dbReference type="SAM" id="Coils"/>
    </source>
</evidence>
<evidence type="ECO:0000256" key="1">
    <source>
        <dbReference type="ARBA" id="ARBA00010877"/>
    </source>
</evidence>
<comment type="similarity">
    <text evidence="1 7">Belongs to the MICOS complex subunit Mic60 family.</text>
</comment>
<proteinExistence type="inferred from homology"/>
<dbReference type="GO" id="GO:0061617">
    <property type="term" value="C:MICOS complex"/>
    <property type="evidence" value="ECO:0007669"/>
    <property type="project" value="TreeGrafter"/>
</dbReference>
<keyword evidence="2 7" id="KW-0812">Transmembrane</keyword>
<reference evidence="9" key="1">
    <citation type="submission" date="2020-08" db="EMBL/GenBank/DDBJ databases">
        <title>Genome sequencing and assembly of the red palm weevil Rhynchophorus ferrugineus.</title>
        <authorList>
            <person name="Dias G.B."/>
            <person name="Bergman C.M."/>
            <person name="Manee M."/>
        </authorList>
    </citation>
    <scope>NUCLEOTIDE SEQUENCE</scope>
    <source>
        <strain evidence="9">AA-2017</strain>
        <tissue evidence="9">Whole larva</tissue>
    </source>
</reference>
<evidence type="ECO:0000256" key="7">
    <source>
        <dbReference type="RuleBase" id="RU363000"/>
    </source>
</evidence>
<accession>A0A834I4I3</accession>
<evidence type="ECO:0000256" key="5">
    <source>
        <dbReference type="ARBA" id="ARBA00023128"/>
    </source>
</evidence>
<dbReference type="AlphaFoldDB" id="A0A834I4I3"/>
<feature type="coiled-coil region" evidence="8">
    <location>
        <begin position="440"/>
        <end position="486"/>
    </location>
</feature>
<keyword evidence="5 7" id="KW-0496">Mitochondrion</keyword>
<sequence>MLMLQIVRKVLIRRSAWSFLNVSQLKPRHISLNNNSIGANLTLGVRQYSDKSICPPNPPPKSDHGGSGGKFFLTLGAIALAGGATLGYAKYDSDFRKTLTTYVPYTDTILETLDNNSISSLYDSTKKSILSVFVGDDKPVAAKKEIIPEPKEYKAPPPIVPALKNEVKENTSANYNEIRLEKIDEPTGEPKVDIAGDPKPKPLETDSKLIADLEQQICTSAEEAVNAYNKAVHVLLSYNQDIEYIIDEAVNQVKPEVWEEVRQKTRSKNECIRRAEEKAQEATNAINKLKNLVSSPGFIASDSTRVIIRNNISKVQDDVEKAKSDFQLTLKHGNVAEKYWDKVERARKNFSEELEILFPNIDLSKKKLSVDQEELDLFILHVYGNVLFYQKELAKMETILQGKVEQAVEAAKRGGLEPLTVAQICEAVEQEKRRLTICFQQQVLKLRQEAEQELREQLKRQSQAFNDHLNEAIKTRETEIERLLSRKFDEQLEEERCKFKLQLSTMVGRLRGLDEGIKARNDADASSKQAQVLWSACQSLLRAIRAGCPGIPWKDQIRPLEPEINAVVKAAAPNDELVSVVIQGIPKEAKERGVYPEDALRERFLKVEKVARTVDLIPAEGAALPVHILSYIQSFLLIKAASPIPQSELNDEKVDFSKLTTNDILQRARYWLDRGDFAQALKYMNLLKGAPRCVAKQWMNETRILLETQQAANTLMAHAASSGLMYL</sequence>
<keyword evidence="4" id="KW-1133">Transmembrane helix</keyword>
<gene>
    <name evidence="9" type="ORF">GWI33_015507</name>
</gene>
<evidence type="ECO:0000256" key="3">
    <source>
        <dbReference type="ARBA" id="ARBA00022792"/>
    </source>
</evidence>
<dbReference type="OrthoDB" id="10261039at2759"/>
<protein>
    <recommendedName>
        <fullName evidence="7">MICOS complex subunit MIC60</fullName>
    </recommendedName>
    <alternativeName>
        <fullName evidence="7">Mitofilin</fullName>
    </alternativeName>
</protein>
<dbReference type="InterPro" id="IPR019133">
    <property type="entry name" value="MIC60"/>
</dbReference>
<evidence type="ECO:0000313" key="10">
    <source>
        <dbReference type="Proteomes" id="UP000625711"/>
    </source>
</evidence>
<dbReference type="PANTHER" id="PTHR15415">
    <property type="entry name" value="MITOFILIN"/>
    <property type="match status" value="1"/>
</dbReference>
<evidence type="ECO:0000256" key="2">
    <source>
        <dbReference type="ARBA" id="ARBA00022692"/>
    </source>
</evidence>
<keyword evidence="6" id="KW-0472">Membrane</keyword>
<evidence type="ECO:0000256" key="6">
    <source>
        <dbReference type="ARBA" id="ARBA00023136"/>
    </source>
</evidence>
<organism evidence="9 10">
    <name type="scientific">Rhynchophorus ferrugineus</name>
    <name type="common">Red palm weevil</name>
    <name type="synonym">Curculio ferrugineus</name>
    <dbReference type="NCBI Taxonomy" id="354439"/>
    <lineage>
        <taxon>Eukaryota</taxon>
        <taxon>Metazoa</taxon>
        <taxon>Ecdysozoa</taxon>
        <taxon>Arthropoda</taxon>
        <taxon>Hexapoda</taxon>
        <taxon>Insecta</taxon>
        <taxon>Pterygota</taxon>
        <taxon>Neoptera</taxon>
        <taxon>Endopterygota</taxon>
        <taxon>Coleoptera</taxon>
        <taxon>Polyphaga</taxon>
        <taxon>Cucujiformia</taxon>
        <taxon>Curculionidae</taxon>
        <taxon>Dryophthorinae</taxon>
        <taxon>Rhynchophorus</taxon>
    </lineage>
</organism>
<name>A0A834I4I3_RHYFE</name>
<evidence type="ECO:0000313" key="9">
    <source>
        <dbReference type="EMBL" id="KAF7271658.1"/>
    </source>
</evidence>
<keyword evidence="3 7" id="KW-0999">Mitochondrion inner membrane</keyword>
<dbReference type="Pfam" id="PF09731">
    <property type="entry name" value="Mitofilin"/>
    <property type="match status" value="1"/>
</dbReference>
<keyword evidence="8" id="KW-0175">Coiled coil</keyword>
<dbReference type="PANTHER" id="PTHR15415:SF7">
    <property type="entry name" value="MICOS COMPLEX SUBUNIT MIC60"/>
    <property type="match status" value="1"/>
</dbReference>
<dbReference type="EMBL" id="JAACXV010013921">
    <property type="protein sequence ID" value="KAF7271658.1"/>
    <property type="molecule type" value="Genomic_DNA"/>
</dbReference>
<comment type="function">
    <text evidence="7">Component of the MICOS complex, a large protein complex of the mitochondrial inner membrane that plays crucial roles in the maintenance of crista junctions, inner membrane architecture, and formation of contact sites to the outer membrane.</text>
</comment>
<comment type="subcellular location">
    <subcellularLocation>
        <location evidence="7">Mitochondrion inner membrane</location>
        <topology evidence="7">Single-pass membrane protein</topology>
    </subcellularLocation>
</comment>
<dbReference type="GO" id="GO:0042407">
    <property type="term" value="P:cristae formation"/>
    <property type="evidence" value="ECO:0007669"/>
    <property type="project" value="TreeGrafter"/>
</dbReference>
<comment type="caution">
    <text evidence="9">The sequence shown here is derived from an EMBL/GenBank/DDBJ whole genome shotgun (WGS) entry which is preliminary data.</text>
</comment>